<dbReference type="STRING" id="1802315.A3F51_01325"/>
<sequence length="140" mass="15113">MLKPFGKKLLNASYSAQNLTSLALQDGQFLSRVFTDLSGQQFRLTFFVTIVAGEPRGHLVSAQPLKSGGRTSRLSLSGGCASSQNLCLPSATHKLLPHISYLISPALFISPYTELFFFTSQPTRAPNFAKASSGKPSCRS</sequence>
<protein>
    <submittedName>
        <fullName evidence="1">Uncharacterized protein</fullName>
    </submittedName>
</protein>
<name>A0A1G2MZC2_9BACT</name>
<evidence type="ECO:0000313" key="2">
    <source>
        <dbReference type="Proteomes" id="UP000178089"/>
    </source>
</evidence>
<reference evidence="1 2" key="1">
    <citation type="journal article" date="2016" name="Nat. Commun.">
        <title>Thousands of microbial genomes shed light on interconnected biogeochemical processes in an aquifer system.</title>
        <authorList>
            <person name="Anantharaman K."/>
            <person name="Brown C.T."/>
            <person name="Hug L.A."/>
            <person name="Sharon I."/>
            <person name="Castelle C.J."/>
            <person name="Probst A.J."/>
            <person name="Thomas B.C."/>
            <person name="Singh A."/>
            <person name="Wilkins M.J."/>
            <person name="Karaoz U."/>
            <person name="Brodie E.L."/>
            <person name="Williams K.H."/>
            <person name="Hubbard S.S."/>
            <person name="Banfield J.F."/>
        </authorList>
    </citation>
    <scope>NUCLEOTIDE SEQUENCE [LARGE SCALE GENOMIC DNA]</scope>
</reference>
<dbReference type="Proteomes" id="UP000178089">
    <property type="component" value="Unassembled WGS sequence"/>
</dbReference>
<accession>A0A1G2MZC2</accession>
<dbReference type="EMBL" id="MHRT01000005">
    <property type="protein sequence ID" value="OHA29237.1"/>
    <property type="molecule type" value="Genomic_DNA"/>
</dbReference>
<gene>
    <name evidence="1" type="ORF">A3F51_01325</name>
</gene>
<comment type="caution">
    <text evidence="1">The sequence shown here is derived from an EMBL/GenBank/DDBJ whole genome shotgun (WGS) entry which is preliminary data.</text>
</comment>
<organism evidence="1 2">
    <name type="scientific">Candidatus Taylorbacteria bacterium RIFCSPHIGHO2_12_FULL_45_16</name>
    <dbReference type="NCBI Taxonomy" id="1802315"/>
    <lineage>
        <taxon>Bacteria</taxon>
        <taxon>Candidatus Tayloriibacteriota</taxon>
    </lineage>
</organism>
<proteinExistence type="predicted"/>
<evidence type="ECO:0000313" key="1">
    <source>
        <dbReference type="EMBL" id="OHA29237.1"/>
    </source>
</evidence>
<dbReference type="AlphaFoldDB" id="A0A1G2MZC2"/>